<proteinExistence type="predicted"/>
<evidence type="ECO:0000313" key="2">
    <source>
        <dbReference type="Proteomes" id="UP000198824"/>
    </source>
</evidence>
<dbReference type="RefSeq" id="WP_131819300.1">
    <property type="nucleotide sequence ID" value="NZ_FOZG01000003.1"/>
</dbReference>
<gene>
    <name evidence="1" type="ORF">SAMN05192580_3732</name>
</gene>
<reference evidence="1 2" key="1">
    <citation type="submission" date="2016-10" db="EMBL/GenBank/DDBJ databases">
        <authorList>
            <person name="de Groot N.N."/>
        </authorList>
    </citation>
    <scope>NUCLEOTIDE SEQUENCE [LARGE SCALE GENOMIC DNA]</scope>
    <source>
        <strain evidence="1 2">S5-249</strain>
    </source>
</reference>
<dbReference type="STRING" id="1166337.SAMN05192580_3732"/>
<accession>A0A1I6MA13</accession>
<organism evidence="1 2">
    <name type="scientific">Sphingomonas jatrophae</name>
    <dbReference type="NCBI Taxonomy" id="1166337"/>
    <lineage>
        <taxon>Bacteria</taxon>
        <taxon>Pseudomonadati</taxon>
        <taxon>Pseudomonadota</taxon>
        <taxon>Alphaproteobacteria</taxon>
        <taxon>Sphingomonadales</taxon>
        <taxon>Sphingomonadaceae</taxon>
        <taxon>Sphingomonas</taxon>
    </lineage>
</organism>
<name>A0A1I6MA13_9SPHN</name>
<dbReference type="OrthoDB" id="7584670at2"/>
<evidence type="ECO:0000313" key="1">
    <source>
        <dbReference type="EMBL" id="SFS12382.1"/>
    </source>
</evidence>
<protein>
    <submittedName>
        <fullName evidence="1">Uncharacterized protein</fullName>
    </submittedName>
</protein>
<dbReference type="EMBL" id="FOZG01000003">
    <property type="protein sequence ID" value="SFS12382.1"/>
    <property type="molecule type" value="Genomic_DNA"/>
</dbReference>
<keyword evidence="2" id="KW-1185">Reference proteome</keyword>
<dbReference type="AlphaFoldDB" id="A0A1I6MA13"/>
<dbReference type="Proteomes" id="UP000198824">
    <property type="component" value="Unassembled WGS sequence"/>
</dbReference>
<sequence length="119" mass="13557">MSGRLNAPQVTDHCQRCRFWSVDPATADPNDDSWAFGDCRREPPRLIDSVARAVMPRPDYNEQVEMHMGTIPLAQASCWPVTHTADWCGRFEFQRGGGLSHGDPDQPRRWRRVRPLALA</sequence>